<sequence length="121" mass="12683">MAAKWQRGHDQSKGRLVEEDRDGGLGKVNEAGDATSLERQSESASTVSSSWTATARRRGQQSSLSLCKAAQQYTATSLDLARAEPATSSIDSGDLALFPLPPVSVRTAACLSALQPPGAHT</sequence>
<evidence type="ECO:0000313" key="3">
    <source>
        <dbReference type="Proteomes" id="UP000479710"/>
    </source>
</evidence>
<dbReference type="AlphaFoldDB" id="A0A6G1EYC1"/>
<protein>
    <submittedName>
        <fullName evidence="2">Uncharacterized protein</fullName>
    </submittedName>
</protein>
<proteinExistence type="predicted"/>
<evidence type="ECO:0000256" key="1">
    <source>
        <dbReference type="SAM" id="MobiDB-lite"/>
    </source>
</evidence>
<keyword evidence="3" id="KW-1185">Reference proteome</keyword>
<dbReference type="Proteomes" id="UP000479710">
    <property type="component" value="Unassembled WGS sequence"/>
</dbReference>
<feature type="compositionally biased region" description="Basic and acidic residues" evidence="1">
    <location>
        <begin position="7"/>
        <end position="24"/>
    </location>
</feature>
<feature type="region of interest" description="Disordered" evidence="1">
    <location>
        <begin position="1"/>
        <end position="63"/>
    </location>
</feature>
<feature type="compositionally biased region" description="Low complexity" evidence="1">
    <location>
        <begin position="42"/>
        <end position="54"/>
    </location>
</feature>
<comment type="caution">
    <text evidence="2">The sequence shown here is derived from an EMBL/GenBank/DDBJ whole genome shotgun (WGS) entry which is preliminary data.</text>
</comment>
<accession>A0A6G1EYC1</accession>
<gene>
    <name evidence="2" type="ORF">E2562_022401</name>
</gene>
<reference evidence="2 3" key="1">
    <citation type="submission" date="2019-11" db="EMBL/GenBank/DDBJ databases">
        <title>Whole genome sequence of Oryza granulata.</title>
        <authorList>
            <person name="Li W."/>
        </authorList>
    </citation>
    <scope>NUCLEOTIDE SEQUENCE [LARGE SCALE GENOMIC DNA]</scope>
    <source>
        <strain evidence="3">cv. Menghai</strain>
        <tissue evidence="2">Leaf</tissue>
    </source>
</reference>
<dbReference type="EMBL" id="SPHZ02000002">
    <property type="protein sequence ID" value="KAF0929579.1"/>
    <property type="molecule type" value="Genomic_DNA"/>
</dbReference>
<name>A0A6G1EYC1_9ORYZ</name>
<evidence type="ECO:0000313" key="2">
    <source>
        <dbReference type="EMBL" id="KAF0929579.1"/>
    </source>
</evidence>
<organism evidence="2 3">
    <name type="scientific">Oryza meyeriana var. granulata</name>
    <dbReference type="NCBI Taxonomy" id="110450"/>
    <lineage>
        <taxon>Eukaryota</taxon>
        <taxon>Viridiplantae</taxon>
        <taxon>Streptophyta</taxon>
        <taxon>Embryophyta</taxon>
        <taxon>Tracheophyta</taxon>
        <taxon>Spermatophyta</taxon>
        <taxon>Magnoliopsida</taxon>
        <taxon>Liliopsida</taxon>
        <taxon>Poales</taxon>
        <taxon>Poaceae</taxon>
        <taxon>BOP clade</taxon>
        <taxon>Oryzoideae</taxon>
        <taxon>Oryzeae</taxon>
        <taxon>Oryzinae</taxon>
        <taxon>Oryza</taxon>
        <taxon>Oryza meyeriana</taxon>
    </lineage>
</organism>